<feature type="region of interest" description="Disordered" evidence="1">
    <location>
        <begin position="83"/>
        <end position="102"/>
    </location>
</feature>
<feature type="compositionally biased region" description="Low complexity" evidence="1">
    <location>
        <begin position="84"/>
        <end position="101"/>
    </location>
</feature>
<dbReference type="Ensembl" id="ENSMSIT00000036003.1">
    <property type="protein sequence ID" value="ENSMSIP00000028557.1"/>
    <property type="gene ID" value="ENSMSIG00000024010.1"/>
</dbReference>
<reference evidence="2" key="1">
    <citation type="submission" date="2025-08" db="UniProtKB">
        <authorList>
            <consortium name="Ensembl"/>
        </authorList>
    </citation>
    <scope>IDENTIFICATION</scope>
</reference>
<feature type="region of interest" description="Disordered" evidence="1">
    <location>
        <begin position="1"/>
        <end position="40"/>
    </location>
</feature>
<dbReference type="Proteomes" id="UP000694415">
    <property type="component" value="Unplaced"/>
</dbReference>
<accession>A0A8C6N1K6</accession>
<evidence type="ECO:0000256" key="1">
    <source>
        <dbReference type="SAM" id="MobiDB-lite"/>
    </source>
</evidence>
<evidence type="ECO:0000313" key="3">
    <source>
        <dbReference type="Proteomes" id="UP000694415"/>
    </source>
</evidence>
<feature type="compositionally biased region" description="Basic residues" evidence="1">
    <location>
        <begin position="23"/>
        <end position="34"/>
    </location>
</feature>
<name>A0A8C6N1K6_MUSSI</name>
<feature type="region of interest" description="Disordered" evidence="1">
    <location>
        <begin position="182"/>
        <end position="202"/>
    </location>
</feature>
<reference evidence="2" key="2">
    <citation type="submission" date="2025-09" db="UniProtKB">
        <authorList>
            <consortium name="Ensembl"/>
        </authorList>
    </citation>
    <scope>IDENTIFICATION</scope>
</reference>
<organism evidence="2 3">
    <name type="scientific">Mus spicilegus</name>
    <name type="common">Mound-building mouse</name>
    <dbReference type="NCBI Taxonomy" id="10103"/>
    <lineage>
        <taxon>Eukaryota</taxon>
        <taxon>Metazoa</taxon>
        <taxon>Chordata</taxon>
        <taxon>Craniata</taxon>
        <taxon>Vertebrata</taxon>
        <taxon>Euteleostomi</taxon>
        <taxon>Mammalia</taxon>
        <taxon>Eutheria</taxon>
        <taxon>Euarchontoglires</taxon>
        <taxon>Glires</taxon>
        <taxon>Rodentia</taxon>
        <taxon>Myomorpha</taxon>
        <taxon>Muroidea</taxon>
        <taxon>Muridae</taxon>
        <taxon>Murinae</taxon>
        <taxon>Mus</taxon>
        <taxon>Mus</taxon>
    </lineage>
</organism>
<dbReference type="AlphaFoldDB" id="A0A8C6N1K6"/>
<evidence type="ECO:0000313" key="2">
    <source>
        <dbReference type="Ensembl" id="ENSMSIP00000028557.1"/>
    </source>
</evidence>
<protein>
    <submittedName>
        <fullName evidence="2">Uncharacterized protein</fullName>
    </submittedName>
</protein>
<keyword evidence="3" id="KW-1185">Reference proteome</keyword>
<sequence>MGFGQKGEPSIGLPQLWQLGGPRRVRSRQRKRRGGNLGSRTDVHLSASAVTWLHACSWREPGIDELYCRLAERLPTGRRATEISRPAMSSRSSVSSTGPGSQNVFPMPSNTFKGAWAPGATTQDHVPSLPLGCKLSVVSDSAQFTIVQVAIRSSRTRKKLGANFCGPVLPILRCLTVLQREEGGTTGPQPEKHPVQGQQAVR</sequence>
<proteinExistence type="predicted"/>